<organism evidence="1 2">
    <name type="scientific">Methanobacterium spitsbergense</name>
    <dbReference type="NCBI Taxonomy" id="2874285"/>
    <lineage>
        <taxon>Archaea</taxon>
        <taxon>Methanobacteriati</taxon>
        <taxon>Methanobacteriota</taxon>
        <taxon>Methanomada group</taxon>
        <taxon>Methanobacteria</taxon>
        <taxon>Methanobacteriales</taxon>
        <taxon>Methanobacteriaceae</taxon>
        <taxon>Methanobacterium</taxon>
    </lineage>
</organism>
<dbReference type="EMBL" id="JAIOUQ010000009">
    <property type="protein sequence ID" value="MBZ2166171.1"/>
    <property type="molecule type" value="Genomic_DNA"/>
</dbReference>
<protein>
    <submittedName>
        <fullName evidence="1">Acetyltransferase</fullName>
    </submittedName>
</protein>
<keyword evidence="2" id="KW-1185">Reference proteome</keyword>
<dbReference type="Pfam" id="PF00132">
    <property type="entry name" value="Hexapep"/>
    <property type="match status" value="2"/>
</dbReference>
<proteinExistence type="predicted"/>
<dbReference type="Pfam" id="PF14602">
    <property type="entry name" value="Hexapep_2"/>
    <property type="match status" value="1"/>
</dbReference>
<comment type="caution">
    <text evidence="1">The sequence shown here is derived from an EMBL/GenBank/DDBJ whole genome shotgun (WGS) entry which is preliminary data.</text>
</comment>
<dbReference type="RefSeq" id="WP_223791735.1">
    <property type="nucleotide sequence ID" value="NZ_JAIOUQ010000009.1"/>
</dbReference>
<dbReference type="PANTHER" id="PTHR43300">
    <property type="entry name" value="ACETYLTRANSFERASE"/>
    <property type="match status" value="1"/>
</dbReference>
<dbReference type="InterPro" id="IPR050179">
    <property type="entry name" value="Trans_hexapeptide_repeat"/>
</dbReference>
<reference evidence="2" key="1">
    <citation type="journal article" date="2022" name="Microbiol. Resour. Announc.">
        <title>Draft Genome Sequence of a Methanogenic Archaeon from West Spitsbergen Permafrost.</title>
        <authorList>
            <person name="Trubitsyn V."/>
            <person name="Rivkina E."/>
            <person name="Shcherbakova V."/>
        </authorList>
    </citation>
    <scope>NUCLEOTIDE SEQUENCE [LARGE SCALE GENOMIC DNA]</scope>
    <source>
        <strain evidence="2">VT</strain>
    </source>
</reference>
<dbReference type="Proteomes" id="UP000825933">
    <property type="component" value="Unassembled WGS sequence"/>
</dbReference>
<dbReference type="Gene3D" id="2.160.10.10">
    <property type="entry name" value="Hexapeptide repeat proteins"/>
    <property type="match status" value="1"/>
</dbReference>
<gene>
    <name evidence="1" type="ORF">K8N75_08985</name>
</gene>
<accession>A0A8T5V2U3</accession>
<name>A0A8T5V2U3_9EURY</name>
<dbReference type="PANTHER" id="PTHR43300:SF4">
    <property type="entry name" value="ACYL-[ACYL-CARRIER-PROTEIN]--UDP-N-ACETYLGLUCOSAMINE O-ACYLTRANSFERASE"/>
    <property type="match status" value="1"/>
</dbReference>
<dbReference type="AlphaFoldDB" id="A0A8T5V2U3"/>
<dbReference type="CDD" id="cd03358">
    <property type="entry name" value="LbH_WxcM_N_like"/>
    <property type="match status" value="1"/>
</dbReference>
<sequence length="216" mass="23476">MPPLKNILGTKNMAKFRSLFFGEYSPNIEKLSSKSENVTIGLKYKTGSNTPILGKNSLIRSNSIIYNDVEIGNNFKTGHAVIIREKTIIGDNVLIGTNSVIEGHTTIGNNVSIQSNVYIPTNSVIEDYVFIGPCACFTNDKYPIRVDFDLKGPVIKRGASIGANSTFLSDLEIGEGAMVAAGAIVTMDVPDYFLAIGAPARIKPLPKHLKKMNRIN</sequence>
<evidence type="ECO:0000313" key="2">
    <source>
        <dbReference type="Proteomes" id="UP000825933"/>
    </source>
</evidence>
<dbReference type="InterPro" id="IPR001451">
    <property type="entry name" value="Hexapep"/>
</dbReference>
<evidence type="ECO:0000313" key="1">
    <source>
        <dbReference type="EMBL" id="MBZ2166171.1"/>
    </source>
</evidence>
<dbReference type="SUPFAM" id="SSF51161">
    <property type="entry name" value="Trimeric LpxA-like enzymes"/>
    <property type="match status" value="1"/>
</dbReference>
<dbReference type="InterPro" id="IPR011004">
    <property type="entry name" value="Trimer_LpxA-like_sf"/>
</dbReference>